<dbReference type="RefSeq" id="WP_130285107.1">
    <property type="nucleotide sequence ID" value="NZ_SGXE01000001.1"/>
</dbReference>
<dbReference type="Proteomes" id="UP000292262">
    <property type="component" value="Unassembled WGS sequence"/>
</dbReference>
<evidence type="ECO:0000256" key="2">
    <source>
        <dbReference type="ARBA" id="ARBA00022448"/>
    </source>
</evidence>
<evidence type="ECO:0000313" key="8">
    <source>
        <dbReference type="EMBL" id="RZS99255.1"/>
    </source>
</evidence>
<keyword evidence="4 7" id="KW-0406">Ion transport</keyword>
<protein>
    <recommendedName>
        <fullName evidence="7">ATP synthase subunit delta</fullName>
    </recommendedName>
    <alternativeName>
        <fullName evidence="7">ATP synthase F(1) sector subunit delta</fullName>
    </alternativeName>
    <alternativeName>
        <fullName evidence="7">F-type ATPase subunit delta</fullName>
        <shortName evidence="7">F-ATPase subunit delta</shortName>
    </alternativeName>
</protein>
<dbReference type="EMBL" id="SGXE01000001">
    <property type="protein sequence ID" value="RZS99255.1"/>
    <property type="molecule type" value="Genomic_DNA"/>
</dbReference>
<organism evidence="8 9">
    <name type="scientific">Aquimarina brevivitae</name>
    <dbReference type="NCBI Taxonomy" id="323412"/>
    <lineage>
        <taxon>Bacteria</taxon>
        <taxon>Pseudomonadati</taxon>
        <taxon>Bacteroidota</taxon>
        <taxon>Flavobacteriia</taxon>
        <taxon>Flavobacteriales</taxon>
        <taxon>Flavobacteriaceae</taxon>
        <taxon>Aquimarina</taxon>
    </lineage>
</organism>
<gene>
    <name evidence="7" type="primary">atpH</name>
    <name evidence="8" type="ORF">EV197_0464</name>
</gene>
<name>A0A4Q7PFX3_9FLAO</name>
<sequence length="175" mass="19104">MGRAAVRYAKAILSLAQDKNVTADIQKDMVTIADTVTSSKDLRVVLSSPLVKNEVKLSCLKEIFKGAHTITEGAFATLIDNKRINQLGSVAEEYSKLYNDINNTKLATVTTAVPLDGALKEKVLQKVKELTGNEAAVTNIVDESIIGGFILRVGDLQYNASVEHMLTTLRRELKN</sequence>
<comment type="similarity">
    <text evidence="7">Belongs to the ATPase delta chain family.</text>
</comment>
<dbReference type="Pfam" id="PF00213">
    <property type="entry name" value="OSCP"/>
    <property type="match status" value="1"/>
</dbReference>
<evidence type="ECO:0000256" key="7">
    <source>
        <dbReference type="HAMAP-Rule" id="MF_01416"/>
    </source>
</evidence>
<dbReference type="OrthoDB" id="9802471at2"/>
<dbReference type="GO" id="GO:0045259">
    <property type="term" value="C:proton-transporting ATP synthase complex"/>
    <property type="evidence" value="ECO:0007669"/>
    <property type="project" value="UniProtKB-KW"/>
</dbReference>
<dbReference type="NCBIfam" id="TIGR01145">
    <property type="entry name" value="ATP_synt_delta"/>
    <property type="match status" value="1"/>
</dbReference>
<dbReference type="HAMAP" id="MF_01416">
    <property type="entry name" value="ATP_synth_delta_bact"/>
    <property type="match status" value="1"/>
</dbReference>
<comment type="function">
    <text evidence="7">This protein is part of the stalk that links CF(0) to CF(1). It either transmits conformational changes from CF(0) to CF(1) or is implicated in proton conduction.</text>
</comment>
<evidence type="ECO:0000256" key="1">
    <source>
        <dbReference type="ARBA" id="ARBA00004370"/>
    </source>
</evidence>
<comment type="function">
    <text evidence="7">F(1)F(0) ATP synthase produces ATP from ADP in the presence of a proton or sodium gradient. F-type ATPases consist of two structural domains, F(1) containing the extramembraneous catalytic core and F(0) containing the membrane proton channel, linked together by a central stalk and a peripheral stalk. During catalysis, ATP synthesis in the catalytic domain of F(1) is coupled via a rotary mechanism of the central stalk subunits to proton translocation.</text>
</comment>
<evidence type="ECO:0000256" key="5">
    <source>
        <dbReference type="ARBA" id="ARBA00023136"/>
    </source>
</evidence>
<proteinExistence type="inferred from homology"/>
<evidence type="ECO:0000256" key="6">
    <source>
        <dbReference type="ARBA" id="ARBA00023310"/>
    </source>
</evidence>
<evidence type="ECO:0000313" key="9">
    <source>
        <dbReference type="Proteomes" id="UP000292262"/>
    </source>
</evidence>
<keyword evidence="6 7" id="KW-0066">ATP synthesis</keyword>
<dbReference type="PRINTS" id="PR00125">
    <property type="entry name" value="ATPASEDELTA"/>
</dbReference>
<comment type="subcellular location">
    <subcellularLocation>
        <location evidence="7">Cell membrane</location>
        <topology evidence="7">Peripheral membrane protein</topology>
    </subcellularLocation>
    <subcellularLocation>
        <location evidence="1">Membrane</location>
    </subcellularLocation>
</comment>
<comment type="caution">
    <text evidence="8">The sequence shown here is derived from an EMBL/GenBank/DDBJ whole genome shotgun (WGS) entry which is preliminary data.</text>
</comment>
<keyword evidence="9" id="KW-1185">Reference proteome</keyword>
<evidence type="ECO:0000256" key="4">
    <source>
        <dbReference type="ARBA" id="ARBA00023065"/>
    </source>
</evidence>
<dbReference type="SUPFAM" id="SSF47928">
    <property type="entry name" value="N-terminal domain of the delta subunit of the F1F0-ATP synthase"/>
    <property type="match status" value="1"/>
</dbReference>
<dbReference type="AlphaFoldDB" id="A0A4Q7PFX3"/>
<keyword evidence="7" id="KW-1003">Cell membrane</keyword>
<evidence type="ECO:0000256" key="3">
    <source>
        <dbReference type="ARBA" id="ARBA00022781"/>
    </source>
</evidence>
<reference evidence="8 9" key="1">
    <citation type="submission" date="2019-02" db="EMBL/GenBank/DDBJ databases">
        <title>Genomic Encyclopedia of Type Strains, Phase IV (KMG-IV): sequencing the most valuable type-strain genomes for metagenomic binning, comparative biology and taxonomic classification.</title>
        <authorList>
            <person name="Goeker M."/>
        </authorList>
    </citation>
    <scope>NUCLEOTIDE SEQUENCE [LARGE SCALE GENOMIC DNA]</scope>
    <source>
        <strain evidence="8 9">DSM 17196</strain>
    </source>
</reference>
<dbReference type="Gene3D" id="1.10.520.20">
    <property type="entry name" value="N-terminal domain of the delta subunit of the F1F0-ATP synthase"/>
    <property type="match status" value="1"/>
</dbReference>
<dbReference type="GO" id="GO:0005886">
    <property type="term" value="C:plasma membrane"/>
    <property type="evidence" value="ECO:0007669"/>
    <property type="project" value="UniProtKB-SubCell"/>
</dbReference>
<dbReference type="GO" id="GO:0046933">
    <property type="term" value="F:proton-transporting ATP synthase activity, rotational mechanism"/>
    <property type="evidence" value="ECO:0007669"/>
    <property type="project" value="UniProtKB-UniRule"/>
</dbReference>
<keyword evidence="2 7" id="KW-0813">Transport</keyword>
<dbReference type="InterPro" id="IPR000711">
    <property type="entry name" value="ATPase_OSCP/dsu"/>
</dbReference>
<keyword evidence="7" id="KW-0139">CF(1)</keyword>
<keyword evidence="3 7" id="KW-0375">Hydrogen ion transport</keyword>
<keyword evidence="5 7" id="KW-0472">Membrane</keyword>
<dbReference type="PANTHER" id="PTHR11910">
    <property type="entry name" value="ATP SYNTHASE DELTA CHAIN"/>
    <property type="match status" value="1"/>
</dbReference>
<accession>A0A4Q7PFX3</accession>
<dbReference type="InterPro" id="IPR026015">
    <property type="entry name" value="ATP_synth_OSCP/delta_N_sf"/>
</dbReference>